<evidence type="ECO:0000313" key="1">
    <source>
        <dbReference type="EMBL" id="MDR7276277.1"/>
    </source>
</evidence>
<keyword evidence="2" id="KW-1185">Reference proteome</keyword>
<proteinExistence type="predicted"/>
<accession>A0AAE3YNG5</accession>
<reference evidence="1" key="1">
    <citation type="submission" date="2023-07" db="EMBL/GenBank/DDBJ databases">
        <title>Sequencing the genomes of 1000 actinobacteria strains.</title>
        <authorList>
            <person name="Klenk H.-P."/>
        </authorList>
    </citation>
    <scope>NUCLEOTIDE SEQUENCE</scope>
    <source>
        <strain evidence="1">DSM 44707</strain>
    </source>
</reference>
<dbReference type="Proteomes" id="UP001183643">
    <property type="component" value="Unassembled WGS sequence"/>
</dbReference>
<protein>
    <submittedName>
        <fullName evidence="1">Uncharacterized protein</fullName>
    </submittedName>
</protein>
<dbReference type="EMBL" id="JAVDYB010000001">
    <property type="protein sequence ID" value="MDR7276277.1"/>
    <property type="molecule type" value="Genomic_DNA"/>
</dbReference>
<comment type="caution">
    <text evidence="1">The sequence shown here is derived from an EMBL/GenBank/DDBJ whole genome shotgun (WGS) entry which is preliminary data.</text>
</comment>
<organism evidence="1 2">
    <name type="scientific">Catenuloplanes atrovinosus</name>
    <dbReference type="NCBI Taxonomy" id="137266"/>
    <lineage>
        <taxon>Bacteria</taxon>
        <taxon>Bacillati</taxon>
        <taxon>Actinomycetota</taxon>
        <taxon>Actinomycetes</taxon>
        <taxon>Micromonosporales</taxon>
        <taxon>Micromonosporaceae</taxon>
        <taxon>Catenuloplanes</taxon>
    </lineage>
</organism>
<gene>
    <name evidence="1" type="ORF">J2S41_003055</name>
</gene>
<evidence type="ECO:0000313" key="2">
    <source>
        <dbReference type="Proteomes" id="UP001183643"/>
    </source>
</evidence>
<dbReference type="AlphaFoldDB" id="A0AAE3YNG5"/>
<name>A0AAE3YNG5_9ACTN</name>
<dbReference type="InterPro" id="IPR006311">
    <property type="entry name" value="TAT_signal"/>
</dbReference>
<dbReference type="PROSITE" id="PS51318">
    <property type="entry name" value="TAT"/>
    <property type="match status" value="1"/>
</dbReference>
<sequence length="46" mass="4398">MTGRLSRRAVLAEAGALGAATQIATVTAGEVPAGGFGGGDRGGRRG</sequence>